<comment type="caution">
    <text evidence="2">The sequence shown here is derived from an EMBL/GenBank/DDBJ whole genome shotgun (WGS) entry which is preliminary data.</text>
</comment>
<feature type="signal peptide" evidence="1">
    <location>
        <begin position="1"/>
        <end position="27"/>
    </location>
</feature>
<feature type="chain" id="PRO_5014999511" description="PKD domain-containing protein" evidence="1">
    <location>
        <begin position="28"/>
        <end position="246"/>
    </location>
</feature>
<dbReference type="EMBL" id="PFNG01000177">
    <property type="protein sequence ID" value="PIZ37206.1"/>
    <property type="molecule type" value="Genomic_DNA"/>
</dbReference>
<evidence type="ECO:0000313" key="3">
    <source>
        <dbReference type="Proteomes" id="UP000230956"/>
    </source>
</evidence>
<keyword evidence="1" id="KW-0732">Signal</keyword>
<dbReference type="Proteomes" id="UP000230956">
    <property type="component" value="Unassembled WGS sequence"/>
</dbReference>
<sequence length="246" mass="27736">MRRFVSLILMVALVLSLCLAPMATAQAGIKSEKILKPEKGSYVVLDKVEFIQTDNGSTVNIKDSFKTNQTIEAYNIKVDGKKGTYKTAKIETTTVEETAGTSGVSAATVTRYNWVKLVTDDPVGYDLCSTKLRVDWYDYGSSLAFKSHSISPWAAYPSQAGTHWHISSYWIGDPYIYYAWSRMDQSGNGKYYNWDFGDDAQRTDVAHYITITCYAGGYAERTISWTRSGEYWWLLDLDVYSGYGSY</sequence>
<evidence type="ECO:0008006" key="4">
    <source>
        <dbReference type="Google" id="ProtNLM"/>
    </source>
</evidence>
<protein>
    <recommendedName>
        <fullName evidence="4">PKD domain-containing protein</fullName>
    </recommendedName>
</protein>
<reference evidence="3" key="1">
    <citation type="submission" date="2017-09" db="EMBL/GenBank/DDBJ databases">
        <title>Depth-based differentiation of microbial function through sediment-hosted aquifers and enrichment of novel symbionts in the deep terrestrial subsurface.</title>
        <authorList>
            <person name="Probst A.J."/>
            <person name="Ladd B."/>
            <person name="Jarett J.K."/>
            <person name="Geller-Mcgrath D.E."/>
            <person name="Sieber C.M.K."/>
            <person name="Emerson J.B."/>
            <person name="Anantharaman K."/>
            <person name="Thomas B.C."/>
            <person name="Malmstrom R."/>
            <person name="Stieglmeier M."/>
            <person name="Klingl A."/>
            <person name="Woyke T."/>
            <person name="Ryan C.M."/>
            <person name="Banfield J.F."/>
        </authorList>
    </citation>
    <scope>NUCLEOTIDE SEQUENCE [LARGE SCALE GENOMIC DNA]</scope>
</reference>
<dbReference type="RefSeq" id="WP_286678300.1">
    <property type="nucleotide sequence ID" value="NZ_MNXI01000073.1"/>
</dbReference>
<dbReference type="AlphaFoldDB" id="A0A2M7T709"/>
<evidence type="ECO:0000313" key="2">
    <source>
        <dbReference type="EMBL" id="PIZ37206.1"/>
    </source>
</evidence>
<proteinExistence type="predicted"/>
<evidence type="ECO:0000256" key="1">
    <source>
        <dbReference type="SAM" id="SignalP"/>
    </source>
</evidence>
<gene>
    <name evidence="2" type="ORF">COY37_07460</name>
</gene>
<organism evidence="2 3">
    <name type="scientific">Candidatus Aquicultor secundus</name>
    <dbReference type="NCBI Taxonomy" id="1973895"/>
    <lineage>
        <taxon>Bacteria</taxon>
        <taxon>Bacillati</taxon>
        <taxon>Actinomycetota</taxon>
        <taxon>Candidatus Aquicultoria</taxon>
        <taxon>Candidatus Aquicultorales</taxon>
        <taxon>Candidatus Aquicultoraceae</taxon>
        <taxon>Candidatus Aquicultor</taxon>
    </lineage>
</organism>
<accession>A0A2M7T709</accession>
<name>A0A2M7T709_9ACTN</name>